<dbReference type="SMART" id="SM01230">
    <property type="entry name" value="Gln-synt_C"/>
    <property type="match status" value="1"/>
</dbReference>
<dbReference type="PROSITE" id="PS51987">
    <property type="entry name" value="GS_CATALYTIC"/>
    <property type="match status" value="1"/>
</dbReference>
<dbReference type="PANTHER" id="PTHR43785">
    <property type="entry name" value="GAMMA-GLUTAMYLPUTRESCINE SYNTHETASE"/>
    <property type="match status" value="1"/>
</dbReference>
<sequence length="460" mass="50831">MADRTPPLTVAELRRLVDAGEIDTVVLAFTDMQGRLQGKRFAARFFLDHVLEHGAEGCNYLLAVDVDLRTVGGYAMASWERGYGDFALRGDTSTLRRTPWNPGTALLTADLAWHDGSPVLASPRQILRRQLDRLGERGWTALAGTELEFMLFKDTYEQAWNGGYRGLTPANQYNVDYSVLGTGRVEPLLRRIRNEMAAAGLVVESAKGEANLGQHEIAFRYDEALTTCDQHSVYKTGAKEIAAQEGVALTFMAKFDEREGNSCHIHLSLRDEAGRPVFADDALADDADPYGMSPVMRHFLAGQLAALREFTLLYAPNINSYKRFRAGSFAPTAVAWGPDNRTCALRVVGRGPGHRFENRLPGGDVNPYLAVAGMIAAGLHGVEHELELPDPVTGNAYSGDAPHVPGTLREAAELWENSALARAAFGDEVVDHYRHMARVEQEAYDTAVTDWERFRSFERM</sequence>
<evidence type="ECO:0000313" key="9">
    <source>
        <dbReference type="EMBL" id="GAA0419897.1"/>
    </source>
</evidence>
<organism evidence="9 10">
    <name type="scientific">Streptomyces luteireticuli</name>
    <dbReference type="NCBI Taxonomy" id="173858"/>
    <lineage>
        <taxon>Bacteria</taxon>
        <taxon>Bacillati</taxon>
        <taxon>Actinomycetota</taxon>
        <taxon>Actinomycetes</taxon>
        <taxon>Kitasatosporales</taxon>
        <taxon>Streptomycetaceae</taxon>
        <taxon>Streptomyces</taxon>
    </lineage>
</organism>
<feature type="domain" description="GS catalytic" evidence="8">
    <location>
        <begin position="123"/>
        <end position="460"/>
    </location>
</feature>
<dbReference type="Proteomes" id="UP001500879">
    <property type="component" value="Unassembled WGS sequence"/>
</dbReference>
<dbReference type="EMBL" id="BAAABX010000050">
    <property type="protein sequence ID" value="GAA0419897.1"/>
    <property type="molecule type" value="Genomic_DNA"/>
</dbReference>
<keyword evidence="10" id="KW-1185">Reference proteome</keyword>
<dbReference type="Pfam" id="PF00120">
    <property type="entry name" value="Gln-synt_C"/>
    <property type="match status" value="1"/>
</dbReference>
<dbReference type="InterPro" id="IPR036651">
    <property type="entry name" value="Gln_synt_N_sf"/>
</dbReference>
<dbReference type="Gene3D" id="3.30.590.10">
    <property type="entry name" value="Glutamine synthetase/guanido kinase, catalytic domain"/>
    <property type="match status" value="1"/>
</dbReference>
<evidence type="ECO:0000256" key="1">
    <source>
        <dbReference type="ARBA" id="ARBA00009897"/>
    </source>
</evidence>
<dbReference type="InterPro" id="IPR008147">
    <property type="entry name" value="Gln_synt_N"/>
</dbReference>
<feature type="domain" description="GS beta-grasp" evidence="7">
    <location>
        <begin position="20"/>
        <end position="116"/>
    </location>
</feature>
<keyword evidence="3" id="KW-0547">Nucleotide-binding</keyword>
<name>A0ABP3ITF6_9ACTN</name>
<evidence type="ECO:0000256" key="2">
    <source>
        <dbReference type="ARBA" id="ARBA00022598"/>
    </source>
</evidence>
<proteinExistence type="inferred from homology"/>
<comment type="caution">
    <text evidence="9">The sequence shown here is derived from an EMBL/GenBank/DDBJ whole genome shotgun (WGS) entry which is preliminary data.</text>
</comment>
<evidence type="ECO:0000313" key="10">
    <source>
        <dbReference type="Proteomes" id="UP001500879"/>
    </source>
</evidence>
<evidence type="ECO:0000256" key="6">
    <source>
        <dbReference type="RuleBase" id="RU000384"/>
    </source>
</evidence>
<evidence type="ECO:0000259" key="8">
    <source>
        <dbReference type="PROSITE" id="PS51987"/>
    </source>
</evidence>
<gene>
    <name evidence="9" type="primary">glnA4</name>
    <name evidence="9" type="ORF">GCM10010357_46580</name>
</gene>
<evidence type="ECO:0000256" key="3">
    <source>
        <dbReference type="ARBA" id="ARBA00022741"/>
    </source>
</evidence>
<evidence type="ECO:0000256" key="4">
    <source>
        <dbReference type="ARBA" id="ARBA00022840"/>
    </source>
</evidence>
<reference evidence="10" key="1">
    <citation type="journal article" date="2019" name="Int. J. Syst. Evol. Microbiol.">
        <title>The Global Catalogue of Microorganisms (GCM) 10K type strain sequencing project: providing services to taxonomists for standard genome sequencing and annotation.</title>
        <authorList>
            <consortium name="The Broad Institute Genomics Platform"/>
            <consortium name="The Broad Institute Genome Sequencing Center for Infectious Disease"/>
            <person name="Wu L."/>
            <person name="Ma J."/>
        </authorList>
    </citation>
    <scope>NUCLEOTIDE SEQUENCE [LARGE SCALE GENOMIC DNA]</scope>
    <source>
        <strain evidence="10">JCM 4788</strain>
    </source>
</reference>
<dbReference type="RefSeq" id="WP_344027521.1">
    <property type="nucleotide sequence ID" value="NZ_BAAABX010000050.1"/>
</dbReference>
<dbReference type="Gene3D" id="3.10.20.70">
    <property type="entry name" value="Glutamine synthetase, N-terminal domain"/>
    <property type="match status" value="1"/>
</dbReference>
<dbReference type="SUPFAM" id="SSF55931">
    <property type="entry name" value="Glutamine synthetase/guanido kinase"/>
    <property type="match status" value="1"/>
</dbReference>
<keyword evidence="2" id="KW-0436">Ligase</keyword>
<dbReference type="SUPFAM" id="SSF54368">
    <property type="entry name" value="Glutamine synthetase, N-terminal domain"/>
    <property type="match status" value="1"/>
</dbReference>
<evidence type="ECO:0000259" key="7">
    <source>
        <dbReference type="PROSITE" id="PS51986"/>
    </source>
</evidence>
<protein>
    <submittedName>
        <fullName evidence="9">Gamma-glutamylethanolamide synthetase GlnA4</fullName>
    </submittedName>
</protein>
<dbReference type="InterPro" id="IPR014746">
    <property type="entry name" value="Gln_synth/guanido_kin_cat_dom"/>
</dbReference>
<dbReference type="InterPro" id="IPR008146">
    <property type="entry name" value="Gln_synth_cat_dom"/>
</dbReference>
<accession>A0ABP3ITF6</accession>
<dbReference type="PROSITE" id="PS51986">
    <property type="entry name" value="GS_BETA_GRASP"/>
    <property type="match status" value="1"/>
</dbReference>
<evidence type="ECO:0000256" key="5">
    <source>
        <dbReference type="PROSITE-ProRule" id="PRU01330"/>
    </source>
</evidence>
<keyword evidence="4" id="KW-0067">ATP-binding</keyword>
<dbReference type="PANTHER" id="PTHR43785:SF12">
    <property type="entry name" value="TYPE-1 GLUTAMINE SYNTHETASE 2"/>
    <property type="match status" value="1"/>
</dbReference>
<comment type="similarity">
    <text evidence="1 5 6">Belongs to the glutamine synthetase family.</text>
</comment>